<evidence type="ECO:0000256" key="1">
    <source>
        <dbReference type="SAM" id="Coils"/>
    </source>
</evidence>
<accession>A0A371DPH4</accession>
<protein>
    <submittedName>
        <fullName evidence="2">Uncharacterized protein</fullName>
    </submittedName>
</protein>
<gene>
    <name evidence="2" type="ORF">OH76DRAFT_1397698</name>
</gene>
<feature type="coiled-coil region" evidence="1">
    <location>
        <begin position="211"/>
        <end position="252"/>
    </location>
</feature>
<sequence length="307" mass="33689">MAPSRTLVDMSSASAMESAIREAENLRDALKVASAIHAHSMSDQQKVSVTPEFPLELAGVLVDITRDAVTLHLGSESEGGSNNTALDFADLREKFACSLRKVLADMMVLQGTDDKSLYKLVTTSDHFVLELVQTMSSIIKSNVSALGEDRSSARLPPTQLNMLTPRIVYYLVHSLRCAAETHVTRTRDLTSCKEALLAAQEEAMTIRREAQHRLEEQCALHRSALEKLEAQLAQATEEAAAAQGEIVRLHSELLSQKAAHATDTQEQARVHADVAVALQAEVVLERSKVIAAVQEQEVSRRGTRNWK</sequence>
<dbReference type="EMBL" id="KZ857384">
    <property type="protein sequence ID" value="RDX54412.1"/>
    <property type="molecule type" value="Genomic_DNA"/>
</dbReference>
<dbReference type="AlphaFoldDB" id="A0A371DPH4"/>
<organism evidence="2 3">
    <name type="scientific">Lentinus brumalis</name>
    <dbReference type="NCBI Taxonomy" id="2498619"/>
    <lineage>
        <taxon>Eukaryota</taxon>
        <taxon>Fungi</taxon>
        <taxon>Dikarya</taxon>
        <taxon>Basidiomycota</taxon>
        <taxon>Agaricomycotina</taxon>
        <taxon>Agaricomycetes</taxon>
        <taxon>Polyporales</taxon>
        <taxon>Polyporaceae</taxon>
        <taxon>Lentinus</taxon>
    </lineage>
</organism>
<keyword evidence="1" id="KW-0175">Coiled coil</keyword>
<proteinExistence type="predicted"/>
<dbReference type="Proteomes" id="UP000256964">
    <property type="component" value="Unassembled WGS sequence"/>
</dbReference>
<dbReference type="OrthoDB" id="10641742at2759"/>
<evidence type="ECO:0000313" key="3">
    <source>
        <dbReference type="Proteomes" id="UP000256964"/>
    </source>
</evidence>
<name>A0A371DPH4_9APHY</name>
<reference evidence="2 3" key="1">
    <citation type="journal article" date="2018" name="Biotechnol. Biofuels">
        <title>Integrative visual omics of the white-rot fungus Polyporus brumalis exposes the biotechnological potential of its oxidative enzymes for delignifying raw plant biomass.</title>
        <authorList>
            <person name="Miyauchi S."/>
            <person name="Rancon A."/>
            <person name="Drula E."/>
            <person name="Hage H."/>
            <person name="Chaduli D."/>
            <person name="Favel A."/>
            <person name="Grisel S."/>
            <person name="Henrissat B."/>
            <person name="Herpoel-Gimbert I."/>
            <person name="Ruiz-Duenas F.J."/>
            <person name="Chevret D."/>
            <person name="Hainaut M."/>
            <person name="Lin J."/>
            <person name="Wang M."/>
            <person name="Pangilinan J."/>
            <person name="Lipzen A."/>
            <person name="Lesage-Meessen L."/>
            <person name="Navarro D."/>
            <person name="Riley R."/>
            <person name="Grigoriev I.V."/>
            <person name="Zhou S."/>
            <person name="Raouche S."/>
            <person name="Rosso M.N."/>
        </authorList>
    </citation>
    <scope>NUCLEOTIDE SEQUENCE [LARGE SCALE GENOMIC DNA]</scope>
    <source>
        <strain evidence="2 3">BRFM 1820</strain>
    </source>
</reference>
<evidence type="ECO:0000313" key="2">
    <source>
        <dbReference type="EMBL" id="RDX54412.1"/>
    </source>
</evidence>
<keyword evidence="3" id="KW-1185">Reference proteome</keyword>